<dbReference type="AlphaFoldDB" id="A0A1J4KAI0"/>
<evidence type="ECO:0000313" key="1">
    <source>
        <dbReference type="EMBL" id="OHT06461.1"/>
    </source>
</evidence>
<proteinExistence type="predicted"/>
<protein>
    <submittedName>
        <fullName evidence="1">Uncharacterized protein</fullName>
    </submittedName>
</protein>
<reference evidence="1" key="1">
    <citation type="submission" date="2016-10" db="EMBL/GenBank/DDBJ databases">
        <authorList>
            <person name="Benchimol M."/>
            <person name="Almeida L.G."/>
            <person name="Vasconcelos A.T."/>
            <person name="Perreira-Neves A."/>
            <person name="Rosa I.A."/>
            <person name="Tasca T."/>
            <person name="Bogo M.R."/>
            <person name="de Souza W."/>
        </authorList>
    </citation>
    <scope>NUCLEOTIDE SEQUENCE [LARGE SCALE GENOMIC DNA]</scope>
    <source>
        <strain evidence="1">K</strain>
    </source>
</reference>
<gene>
    <name evidence="1" type="ORF">TRFO_25485</name>
</gene>
<comment type="caution">
    <text evidence="1">The sequence shown here is derived from an EMBL/GenBank/DDBJ whole genome shotgun (WGS) entry which is preliminary data.</text>
</comment>
<dbReference type="OrthoDB" id="386288at2759"/>
<evidence type="ECO:0000313" key="2">
    <source>
        <dbReference type="Proteomes" id="UP000179807"/>
    </source>
</evidence>
<dbReference type="RefSeq" id="XP_068359597.1">
    <property type="nucleotide sequence ID" value="XM_068504386.1"/>
</dbReference>
<organism evidence="1 2">
    <name type="scientific">Tritrichomonas foetus</name>
    <dbReference type="NCBI Taxonomy" id="1144522"/>
    <lineage>
        <taxon>Eukaryota</taxon>
        <taxon>Metamonada</taxon>
        <taxon>Parabasalia</taxon>
        <taxon>Tritrichomonadida</taxon>
        <taxon>Tritrichomonadidae</taxon>
        <taxon>Tritrichomonas</taxon>
    </lineage>
</organism>
<dbReference type="EMBL" id="MLAK01000725">
    <property type="protein sequence ID" value="OHT06461.1"/>
    <property type="molecule type" value="Genomic_DNA"/>
</dbReference>
<accession>A0A1J4KAI0</accession>
<sequence>MSVHDIRITVDENRKMIEDLRGQFEEAGLTNNVVTKEMLDTESDENLFIYADGLSVKNGSIVSPVSLNLIVEKDEPEENARNGDNLELSLCADDIIFTVENKKVGHIDKNSLYIDKIICDNIETSTSEKYAIVDVDEDKIDLSGYVQTEQIPGYLEPYTLKDELKNYVSTQQLTSLEYVPKKEMKEYINENALQYSAATEKITNIALKFDNFIRSEKDSVSVLIQSQPLEKFELKGNSITALHDDQKVPLIIEEGLKCDNITNMRDFPYALKADIPTEDDITAIAFKEFKENKVFYEREEDLLGNVNLNFVDNIKMFTNNFDLFLQTDPEKKLRLSNNTLGFVNGSGQPITLEINSPLLVDEIENHKNEKFITDKTLKTEIDKCAKKEDVGESVRIDYDNTTSTASINIKDLANIDVTTNAVEFVHPYYKARRFVFGIDTAEFYLIEKDESNFQYVPIEIHSAIRVPDITRYNPDTGVEESVLWSNNIENFIQNVPRTTGGDNPIEYGECALQLEPYYSFNIYDRDKMPHYMEMNVEDCAYQFDQYGRIMFRDAITLSEGSYLYSIYAPTDEERDYVLYEQTEVKTGETVEHTYKTNLHSENKEIRFEWIDEYQEEGVEKNNKSYFTFEKDGSLSWCDDIEQREFITDQWLDDHHVRIIYNKGEQKTDTILFNRDGDNKVINLHYLSTVDENNDKCLWFSTIDEGSFRILSETKDELDELKKQYLYNFNKKGILTYSTFNDKGELENSARFVTDNDIITNCMIRKRFTDPDTQKEYTSCLIDLFTFKVEGKEEYDEFPARINCDGYSLDIDLPFVSYRFDMDGNIKAISDNKDLHTFATQEWVQKNFAPIVTGGGGDASGGDEKYVLKTDFEAYKKNDDDAETEKYVTKDEMNNYATKDEIPTVPDMTNYATKDQIPDVSNLATKDEIPTVPDMTNYATKDQIPDVSNLATKDEIPTVPDMTNYATKSDLDNYVLKSESGTSDILEQYDNIYYYDDSPDKMSVIKLSFIHENLVLSFDLWNVDFMEGKVNFIDKNGKPHYIKYNCLNGMATLDDDPTTYNSFENKLFRIILPDDPPPSEENAFFITFKEMSMELLNTFSNVRIVSSRHRKTMLEEIYRALYNAAKTT</sequence>
<keyword evidence="2" id="KW-1185">Reference proteome</keyword>
<dbReference type="GeneID" id="94839090"/>
<dbReference type="Proteomes" id="UP000179807">
    <property type="component" value="Unassembled WGS sequence"/>
</dbReference>
<dbReference type="VEuPathDB" id="TrichDB:TRFO_25485"/>
<name>A0A1J4KAI0_9EUKA</name>